<comment type="similarity">
    <text evidence="1 2">Belongs to the small heat shock protein (HSP20) family.</text>
</comment>
<comment type="caution">
    <text evidence="4">The sequence shown here is derived from an EMBL/GenBank/DDBJ whole genome shotgun (WGS) entry which is preliminary data.</text>
</comment>
<dbReference type="PANTHER" id="PTHR11527">
    <property type="entry name" value="HEAT-SHOCK PROTEIN 20 FAMILY MEMBER"/>
    <property type="match status" value="1"/>
</dbReference>
<proteinExistence type="inferred from homology"/>
<dbReference type="Pfam" id="PF00011">
    <property type="entry name" value="HSP20"/>
    <property type="match status" value="1"/>
</dbReference>
<feature type="domain" description="SHSP" evidence="3">
    <location>
        <begin position="31"/>
        <end position="144"/>
    </location>
</feature>
<dbReference type="RefSeq" id="WP_119484161.1">
    <property type="nucleotide sequence ID" value="NZ_QYJN01000001.1"/>
</dbReference>
<dbReference type="SUPFAM" id="SSF49764">
    <property type="entry name" value="HSP20-like chaperones"/>
    <property type="match status" value="1"/>
</dbReference>
<dbReference type="PROSITE" id="PS01031">
    <property type="entry name" value="SHSP"/>
    <property type="match status" value="1"/>
</dbReference>
<dbReference type="OrthoDB" id="9811615at2"/>
<evidence type="ECO:0000259" key="3">
    <source>
        <dbReference type="PROSITE" id="PS01031"/>
    </source>
</evidence>
<sequence>MAFEKKPFNNSIFDVNPGDLFKDFGNQIFDQFPNNIQIKSDVTELEDYFVIEAELPGIKKENISLAFNKNILTIEAQQTQLNKEEDSAGKVIHQERNYSDLKRQFKFDNIDDQGITAAHDNGILRVTLPKLPKEEQKATQIDIN</sequence>
<evidence type="ECO:0000313" key="4">
    <source>
        <dbReference type="EMBL" id="RIP37348.1"/>
    </source>
</evidence>
<dbReference type="EMBL" id="QYJN01000001">
    <property type="protein sequence ID" value="RIP37348.1"/>
    <property type="molecule type" value="Genomic_DNA"/>
</dbReference>
<reference evidence="4 5" key="1">
    <citation type="journal article" date="2016" name="Front. Microbiol.">
        <title>Comprehensive Phylogenetic Analysis of Bovine Non-aureus Staphylococci Species Based on Whole-Genome Sequencing.</title>
        <authorList>
            <person name="Naushad S."/>
            <person name="Barkema H.W."/>
            <person name="Luby C."/>
            <person name="Condas L.A."/>
            <person name="Nobrega D.B."/>
            <person name="Carson D.A."/>
            <person name="De Buck J."/>
        </authorList>
    </citation>
    <scope>NUCLEOTIDE SEQUENCE [LARGE SCALE GENOMIC DNA]</scope>
    <source>
        <strain evidence="4 5">SNUC 4781</strain>
    </source>
</reference>
<gene>
    <name evidence="4" type="ORF">BUZ14_02000</name>
</gene>
<protein>
    <submittedName>
        <fullName evidence="4">Hsp20/alpha crystallin family protein</fullName>
    </submittedName>
</protein>
<dbReference type="Gene3D" id="2.60.40.790">
    <property type="match status" value="1"/>
</dbReference>
<name>A0A3A0W901_STAGA</name>
<dbReference type="InterPro" id="IPR002068">
    <property type="entry name" value="A-crystallin/Hsp20_dom"/>
</dbReference>
<dbReference type="InterPro" id="IPR008978">
    <property type="entry name" value="HSP20-like_chaperone"/>
</dbReference>
<organism evidence="4 5">
    <name type="scientific">Staphylococcus gallinarum</name>
    <dbReference type="NCBI Taxonomy" id="1293"/>
    <lineage>
        <taxon>Bacteria</taxon>
        <taxon>Bacillati</taxon>
        <taxon>Bacillota</taxon>
        <taxon>Bacilli</taxon>
        <taxon>Bacillales</taxon>
        <taxon>Staphylococcaceae</taxon>
        <taxon>Staphylococcus</taxon>
    </lineage>
</organism>
<evidence type="ECO:0000256" key="1">
    <source>
        <dbReference type="PROSITE-ProRule" id="PRU00285"/>
    </source>
</evidence>
<evidence type="ECO:0000313" key="5">
    <source>
        <dbReference type="Proteomes" id="UP000265541"/>
    </source>
</evidence>
<dbReference type="CDD" id="cd06471">
    <property type="entry name" value="ACD_LpsHSP_like"/>
    <property type="match status" value="1"/>
</dbReference>
<accession>A0A3A0W901</accession>
<dbReference type="InterPro" id="IPR031107">
    <property type="entry name" value="Small_HSP"/>
</dbReference>
<evidence type="ECO:0000256" key="2">
    <source>
        <dbReference type="RuleBase" id="RU003616"/>
    </source>
</evidence>
<dbReference type="Proteomes" id="UP000265541">
    <property type="component" value="Unassembled WGS sequence"/>
</dbReference>
<dbReference type="AlphaFoldDB" id="A0A3A0W901"/>